<feature type="compositionally biased region" description="Polar residues" evidence="1">
    <location>
        <begin position="666"/>
        <end position="681"/>
    </location>
</feature>
<feature type="compositionally biased region" description="Low complexity" evidence="1">
    <location>
        <begin position="558"/>
        <end position="575"/>
    </location>
</feature>
<keyword evidence="3" id="KW-1185">Reference proteome</keyword>
<evidence type="ECO:0000256" key="1">
    <source>
        <dbReference type="SAM" id="MobiDB-lite"/>
    </source>
</evidence>
<sequence length="701" mass="72010">MNDTASAHASHHRHEQPMTAPSPSVDHLQPATPRKRRRSEENAIAFYYARSNPTTPLSASSQQHQQQQSSLLRDVLSPSTSSSSSISSTSSSLSSSPANTNIDFILPPLAKRPHSLHRTWTAPTSPFMNASSPPSAPLSASTTTTSPNSSPATRARLAIPFSNIAFTQPQPQHKAAYSIHPPNAGIPKDGQSTIAHTAAQEDEHEHAITEDDMDMNMDLPQESSRPAPPPAPSISRSPLSAQSPFPTTSPHARASASATNNASSCARSPSISTSTSSDSSGGHAAGSSNSGSGSATPTLSTPWQRRFADDKSPDALSTSTTFPFGRRVTLGHPASAFQVAAAASGSSTATSPPHYHTYHRFHSPPVFGVPAFASRVSSPPSTSSARAFTTLSPAYSSASSSSSSLSSLSPPSTFSIPQRRTSTSSLGHASAFGTAFSRSLSAQDLTSATTAGLLLPPPMTSSLASRFPQDRNQQGLAVSGGSPGLGLAASPSLLVSPPGSSSGSAGAIPPDAALASAGATAGTAGASAANVTYAPLRPSPLIQSHTLTAVNDSPPARSGSNSSSNESVFVNQQQQRLHSHLANVADADFHAHVGSNSRRIFDDSSTAPTFRLGRPPKSRGGTSSGHRSSIGTTAGEDSDTASLASDMGTDDALGPEDSAVNLPLHQPSSRPSSVHNLSSTEMPDITVLALGSAMDSDPDRS</sequence>
<name>A0AAN6JTJ2_9BASI</name>
<feature type="compositionally biased region" description="Low complexity" evidence="1">
    <location>
        <begin position="130"/>
        <end position="152"/>
    </location>
</feature>
<organism evidence="2 3">
    <name type="scientific">Tilletia horrida</name>
    <dbReference type="NCBI Taxonomy" id="155126"/>
    <lineage>
        <taxon>Eukaryota</taxon>
        <taxon>Fungi</taxon>
        <taxon>Dikarya</taxon>
        <taxon>Basidiomycota</taxon>
        <taxon>Ustilaginomycotina</taxon>
        <taxon>Exobasidiomycetes</taxon>
        <taxon>Tilletiales</taxon>
        <taxon>Tilletiaceae</taxon>
        <taxon>Tilletia</taxon>
    </lineage>
</organism>
<proteinExistence type="predicted"/>
<reference evidence="2" key="1">
    <citation type="journal article" date="2023" name="PhytoFront">
        <title>Draft Genome Resources of Seven Strains of Tilletia horrida, Causal Agent of Kernel Smut of Rice.</title>
        <authorList>
            <person name="Khanal S."/>
            <person name="Antony Babu S."/>
            <person name="Zhou X.G."/>
        </authorList>
    </citation>
    <scope>NUCLEOTIDE SEQUENCE</scope>
    <source>
        <strain evidence="2">TX6</strain>
    </source>
</reference>
<feature type="region of interest" description="Disordered" evidence="1">
    <location>
        <begin position="598"/>
        <end position="701"/>
    </location>
</feature>
<feature type="compositionally biased region" description="Low complexity" evidence="1">
    <location>
        <begin position="58"/>
        <end position="97"/>
    </location>
</feature>
<gene>
    <name evidence="2" type="ORF">OC846_001410</name>
</gene>
<dbReference type="Proteomes" id="UP001176517">
    <property type="component" value="Unassembled WGS sequence"/>
</dbReference>
<feature type="region of interest" description="Disordered" evidence="1">
    <location>
        <begin position="460"/>
        <end position="482"/>
    </location>
</feature>
<protein>
    <submittedName>
        <fullName evidence="2">Uncharacterized protein</fullName>
    </submittedName>
</protein>
<feature type="region of interest" description="Disordered" evidence="1">
    <location>
        <begin position="216"/>
        <end position="327"/>
    </location>
</feature>
<feature type="region of interest" description="Disordered" evidence="1">
    <location>
        <begin position="399"/>
        <end position="421"/>
    </location>
</feature>
<evidence type="ECO:0000313" key="2">
    <source>
        <dbReference type="EMBL" id="KAK0556080.1"/>
    </source>
</evidence>
<feature type="compositionally biased region" description="Low complexity" evidence="1">
    <location>
        <begin position="252"/>
        <end position="296"/>
    </location>
</feature>
<feature type="compositionally biased region" description="Low complexity" evidence="1">
    <location>
        <begin position="399"/>
        <end position="412"/>
    </location>
</feature>
<feature type="region of interest" description="Disordered" evidence="1">
    <location>
        <begin position="1"/>
        <end position="99"/>
    </location>
</feature>
<feature type="region of interest" description="Disordered" evidence="1">
    <location>
        <begin position="120"/>
        <end position="152"/>
    </location>
</feature>
<evidence type="ECO:0000313" key="3">
    <source>
        <dbReference type="Proteomes" id="UP001176517"/>
    </source>
</evidence>
<accession>A0AAN6JTJ2</accession>
<dbReference type="EMBL" id="JAPDMZ010000020">
    <property type="protein sequence ID" value="KAK0556080.1"/>
    <property type="molecule type" value="Genomic_DNA"/>
</dbReference>
<feature type="compositionally biased region" description="Polar residues" evidence="1">
    <location>
        <begin position="598"/>
        <end position="608"/>
    </location>
</feature>
<feature type="region of interest" description="Disordered" evidence="1">
    <location>
        <begin position="549"/>
        <end position="577"/>
    </location>
</feature>
<comment type="caution">
    <text evidence="2">The sequence shown here is derived from an EMBL/GenBank/DDBJ whole genome shotgun (WGS) entry which is preliminary data.</text>
</comment>
<dbReference type="AlphaFoldDB" id="A0AAN6JTJ2"/>
<feature type="compositionally biased region" description="Low complexity" evidence="1">
    <location>
        <begin position="618"/>
        <end position="633"/>
    </location>
</feature>
<feature type="compositionally biased region" description="Polar residues" evidence="1">
    <location>
        <begin position="460"/>
        <end position="474"/>
    </location>
</feature>